<feature type="compositionally biased region" description="Polar residues" evidence="2">
    <location>
        <begin position="1718"/>
        <end position="1744"/>
    </location>
</feature>
<feature type="region of interest" description="Disordered" evidence="2">
    <location>
        <begin position="1373"/>
        <end position="1404"/>
    </location>
</feature>
<evidence type="ECO:0000256" key="2">
    <source>
        <dbReference type="SAM" id="MobiDB-lite"/>
    </source>
</evidence>
<protein>
    <submittedName>
        <fullName evidence="5">Sterol regulatory element-binding protein cleavage-activating protein</fullName>
    </submittedName>
</protein>
<feature type="transmembrane region" description="Helical" evidence="3">
    <location>
        <begin position="985"/>
        <end position="1008"/>
    </location>
</feature>
<keyword evidence="3" id="KW-1133">Transmembrane helix</keyword>
<feature type="region of interest" description="Disordered" evidence="2">
    <location>
        <begin position="1425"/>
        <end position="1449"/>
    </location>
</feature>
<reference evidence="5" key="1">
    <citation type="submission" date="2020-04" db="EMBL/GenBank/DDBJ databases">
        <title>Genome Assembly and Annotation of Botryosphaeria dothidea sdau 11-99, a Latent Pathogen of Apple Fruit Ring Rot in China.</title>
        <authorList>
            <person name="Yu C."/>
            <person name="Diao Y."/>
            <person name="Lu Q."/>
            <person name="Zhao J."/>
            <person name="Cui S."/>
            <person name="Peng C."/>
            <person name="He B."/>
            <person name="Liu H."/>
        </authorList>
    </citation>
    <scope>NUCLEOTIDE SEQUENCE [LARGE SCALE GENOMIC DNA]</scope>
    <source>
        <strain evidence="5">Sdau11-99</strain>
    </source>
</reference>
<feature type="transmembrane region" description="Helical" evidence="3">
    <location>
        <begin position="412"/>
        <end position="434"/>
    </location>
</feature>
<dbReference type="InterPro" id="IPR000731">
    <property type="entry name" value="SSD"/>
</dbReference>
<evidence type="ECO:0000313" key="5">
    <source>
        <dbReference type="EMBL" id="KAF4307306.1"/>
    </source>
</evidence>
<dbReference type="CDD" id="cd00067">
    <property type="entry name" value="GAL4"/>
    <property type="match status" value="1"/>
</dbReference>
<feature type="transmembrane region" description="Helical" evidence="3">
    <location>
        <begin position="722"/>
        <end position="741"/>
    </location>
</feature>
<dbReference type="Gene3D" id="2.130.10.10">
    <property type="entry name" value="YVTN repeat-like/Quinoprotein amine dehydrogenase"/>
    <property type="match status" value="1"/>
</dbReference>
<evidence type="ECO:0000256" key="1">
    <source>
        <dbReference type="ARBA" id="ARBA00023242"/>
    </source>
</evidence>
<feature type="compositionally biased region" description="Basic and acidic residues" evidence="2">
    <location>
        <begin position="1547"/>
        <end position="1567"/>
    </location>
</feature>
<accession>A0A8H4IUA0</accession>
<dbReference type="InterPro" id="IPR053958">
    <property type="entry name" value="HMGCR/SNAP/NPC1-like_SSD"/>
</dbReference>
<keyword evidence="3" id="KW-0812">Transmembrane</keyword>
<evidence type="ECO:0000313" key="6">
    <source>
        <dbReference type="Proteomes" id="UP000572817"/>
    </source>
</evidence>
<feature type="compositionally biased region" description="Polar residues" evidence="2">
    <location>
        <begin position="1971"/>
        <end position="1983"/>
    </location>
</feature>
<keyword evidence="6" id="KW-1185">Reference proteome</keyword>
<dbReference type="PANTHER" id="PTHR35392:SF2">
    <property type="entry name" value="ZN(II)2CYS6 TRANSCRIPTION FACTOR (EUROFUNG)"/>
    <property type="match status" value="1"/>
</dbReference>
<feature type="compositionally biased region" description="Low complexity" evidence="2">
    <location>
        <begin position="1867"/>
        <end position="1883"/>
    </location>
</feature>
<dbReference type="SUPFAM" id="SSF50978">
    <property type="entry name" value="WD40 repeat-like"/>
    <property type="match status" value="1"/>
</dbReference>
<gene>
    <name evidence="5" type="ORF">GTA08_BOTSDO05358</name>
</gene>
<evidence type="ECO:0000259" key="4">
    <source>
        <dbReference type="PROSITE" id="PS50156"/>
    </source>
</evidence>
<feature type="compositionally biased region" description="Acidic residues" evidence="2">
    <location>
        <begin position="359"/>
        <end position="381"/>
    </location>
</feature>
<feature type="region of interest" description="Disordered" evidence="2">
    <location>
        <begin position="353"/>
        <end position="392"/>
    </location>
</feature>
<feature type="domain" description="SSD" evidence="4">
    <location>
        <begin position="657"/>
        <end position="815"/>
    </location>
</feature>
<feature type="region of interest" description="Disordered" evidence="2">
    <location>
        <begin position="1769"/>
        <end position="1890"/>
    </location>
</feature>
<feature type="compositionally biased region" description="Basic and acidic residues" evidence="2">
    <location>
        <begin position="1784"/>
        <end position="1795"/>
    </location>
</feature>
<dbReference type="InterPro" id="IPR015943">
    <property type="entry name" value="WD40/YVTN_repeat-like_dom_sf"/>
</dbReference>
<feature type="region of interest" description="Disordered" evidence="2">
    <location>
        <begin position="1707"/>
        <end position="1748"/>
    </location>
</feature>
<dbReference type="OrthoDB" id="1914839at2759"/>
<dbReference type="Pfam" id="PF12349">
    <property type="entry name" value="Sterol-sensing"/>
    <property type="match status" value="1"/>
</dbReference>
<feature type="region of interest" description="Disordered" evidence="2">
    <location>
        <begin position="1540"/>
        <end position="1638"/>
    </location>
</feature>
<feature type="compositionally biased region" description="Polar residues" evidence="2">
    <location>
        <begin position="1828"/>
        <end position="1844"/>
    </location>
</feature>
<proteinExistence type="predicted"/>
<evidence type="ECO:0000256" key="3">
    <source>
        <dbReference type="SAM" id="Phobius"/>
    </source>
</evidence>
<feature type="transmembrane region" description="Helical" evidence="3">
    <location>
        <begin position="658"/>
        <end position="674"/>
    </location>
</feature>
<feature type="compositionally biased region" description="Low complexity" evidence="2">
    <location>
        <begin position="1432"/>
        <end position="1442"/>
    </location>
</feature>
<sequence length="2519" mass="278887">MGKTKPSGKKSKKNGKPNGTPKKPKMSAEQLLVEAIALLQTSQPQEALVSARHALAQLQPDTDSPPTPAALPALNLLGEINVELGDVDTARDYFLVAVALDEEGTIPESQGGGAEKFLWLAQLCDEGGADSVAWFDKGAEVLRKEIAGLEAQPAGLERDVALDEKKRKLANALCGVVEVYMTDLSWEEDAEQRCEALITEALLVHPNNPESLQTLASVRISQLRHKEARNALKMSMDLWKDLKPEDPKVPDFPVRISLSRLLMESEMEDEALEVLERLVLEDDQSVEAWYLGGWCLHLMADKKKASEDEETVKALLKSSRQWLTNSLRLYELLEYEDRRLKEHAVELAEGLNKILGPAEEGEDDAEEEWEDAEESDSDEEMQGTTAEPPRLSQDHPIRKAFASYGTATARHWLFSLLLSVAVAVFLCYPVLFLYESPAAGGLPHHVWTSVRTYDGPPDAIPDVEMRQLWVHGNYMKALDRRVLRDALKIQDRLIGPGFAGDLSGGVNVTGDKDTDASPDGSQQTAGCCSPYVPEITSWSCHSPLMYWNCSLPSLDHDEDVLGTINSQKGRRSSYNFTLQPLSVFAGKSFNGTQVLAVDALVITIFDRSGGAVAEEFDRRSRALARESEGDWVFYPSIGSTYRSRLYEFRYQPLSMNDAWTLVSAYSLMLTYVLFSLRKLKAVKSVFGLFCTVIAQMFISICSSFTICGILRINLANVPGEAYPFVVLVIGLENMFRLINAVLESPAHMPTVTRIANALGDVGHLSLAAAGQNLLILWLLSRVVSPSVAPACAFAAVALVFDFLFHLTFFVAVLSVDVRRMELQDSLDRINLATQRRSSTTSKLERRTWGGALLQGKLPFSTRIAGTVAMVSFIFVLNWHFFDHDRRPFSFVNILRFLRVTSRQESQEVLPPPPINQARTPEAWLKMQDFISAKELIDFVKPGFHSFVARVYEPLTVVMKDADRRGAAGQIPSVFVAIRDLAEQHFFPFALAIVFAIAAVTLLMNYLLWNELPEEDTESGVGDDEPLSVRSLPKSHELDIVKISTCSQGHIVSISLDRLTSIWFLDHRTHTYSHVILQTSALHPPLWPIVAAAIDDTGHWVAILTDSGRVALWSLAERRFVKSRVLDMKSQSPSVFAFAFHQMDEVERLSLLVVTPDSRLMELDFRTGHLWTHQIAELPLASAALSCCIKGQPKIVSVSKDGAVHLSFPSSGEWTTETLDAVDDWNHPDPMQSKVKYAYPIPTLCMLAAVRSCQVDLIDIPTRALIHTFQTGQIKGHTLRVLHSKRRICGCHSPTVPDFSIVYTDSETQNCIMHTYAPGEGSANGLICLRPPALVEDEHFTCSGFENATEALHWVKTPGSWEATCIPSVVGIRKRPASDSPPVKSTSSDISYFPGTPASSNPFQNGTLKHRDQSITVNRHQANGVSANGYHRAPAGSPSSQSSESEEWEAWTLSASGELHTTPLLSRSRSDSMSEEFLEDEGIEEEQLFVSKPGPIVKVGKRSVAVGFGNALKILSLGSERFEEETTSSVVDSATLSLSWRKKAQGRKAGEREKERERLERVERERQQPQHHQQQQQHQHMAAACFLVQRPPPPSAARPRLLSAGGRRAVAESVIHQQPTRRSRLPVSSSSGLPAQPVMGRKPNQLILEFFERGPKLEDASNRYQHTCRSCGEKFPKGRIDTLTAHLVKKCPALTAQDRQRAILQFHDLPVPDLPPPNSSSQAQGSALQVTAPQKNGAQNPSQPMTLPYAAPKAGMSRLEALAEVSRQRLDLSGQRIPTPDQDQLPERRGSLRDDAMQNPGPVYEDFLVQDHDPKPTADTNGSAIDAQTAHSPETSSGQQPQSIYQYEHLPTGSPHPAGTPIPPASSTPPSSSLPPASSAVPAPAHHHPSSLVMAASAAEELRANMPNANHSMEQSGNTNDAAFPQQARTGIWASIDPVLQLQDATRDHPEAHSPSPNAASATYHRPIAINPNGQQAHFTTDFSMNPKPAKPKVRGRFSDSRRKEVQEVRKRGACIRCRMLKKPCSGESPCSTCQNVESARLWKHPCIRTRIAEEFNLYSAGLHSVLAFHSISSAKANMHFEHIPGRIEARLLEIEPTMYTTFTTLKGLRGVNGPIDPQLVASALTMESMQDVEIIDPDVEDIGGKLESYMKRIGPTIYEAEISPFMKPTLLMAYRLSLENKEGIESKESLLSKVLELWVATRILAEPDLKFQLFFNHTQPPFKDPVVMSPQDLDSVPHLSRFPIEPSTYSEAYKLIDAQILGAMEKRAANLSKFVMNDLERRLLQRQQANPFETFLVSMILLACVERMCWLFKRWENPAQAHARTYSVPPPDLKTKLERSINAANAAASAAENATNNVDHNVTMTDVPPPQDVAPPVQTTAQAPADASNALFSQPHPNRWPLDKPPASYSQQGERFSDILHMLLKMRGVPPKTTTEPITNIVVPIDNMTNNQTTNATINPKSDALAKEWFAEVKITPMYLAERRNAVFVGNDPREWECFYVSKILVHNGIVEGTGRLVP</sequence>
<feature type="compositionally biased region" description="Basic residues" evidence="2">
    <location>
        <begin position="1"/>
        <end position="15"/>
    </location>
</feature>
<organism evidence="5 6">
    <name type="scientific">Botryosphaeria dothidea</name>
    <dbReference type="NCBI Taxonomy" id="55169"/>
    <lineage>
        <taxon>Eukaryota</taxon>
        <taxon>Fungi</taxon>
        <taxon>Dikarya</taxon>
        <taxon>Ascomycota</taxon>
        <taxon>Pezizomycotina</taxon>
        <taxon>Dothideomycetes</taxon>
        <taxon>Dothideomycetes incertae sedis</taxon>
        <taxon>Botryosphaeriales</taxon>
        <taxon>Botryosphaeriaceae</taxon>
        <taxon>Botryosphaeria</taxon>
    </lineage>
</organism>
<keyword evidence="3" id="KW-0472">Membrane</keyword>
<dbReference type="PANTHER" id="PTHR35392">
    <property type="entry name" value="ZN(II)2CYS6 TRANSCRIPTION FACTOR (EUROFUNG)-RELATED-RELATED"/>
    <property type="match status" value="1"/>
</dbReference>
<dbReference type="Proteomes" id="UP000572817">
    <property type="component" value="Unassembled WGS sequence"/>
</dbReference>
<feature type="transmembrane region" description="Helical" evidence="3">
    <location>
        <begin position="791"/>
        <end position="815"/>
    </location>
</feature>
<feature type="compositionally biased region" description="Pro residues" evidence="2">
    <location>
        <begin position="1857"/>
        <end position="1866"/>
    </location>
</feature>
<dbReference type="EMBL" id="WWBZ02000033">
    <property type="protein sequence ID" value="KAF4307306.1"/>
    <property type="molecule type" value="Genomic_DNA"/>
</dbReference>
<feature type="transmembrane region" description="Helical" evidence="3">
    <location>
        <begin position="761"/>
        <end position="779"/>
    </location>
</feature>
<feature type="compositionally biased region" description="Low complexity" evidence="2">
    <location>
        <begin position="1569"/>
        <end position="1579"/>
    </location>
</feature>
<dbReference type="Gene3D" id="1.25.40.10">
    <property type="entry name" value="Tetratricopeptide repeat domain"/>
    <property type="match status" value="1"/>
</dbReference>
<dbReference type="InterPro" id="IPR001138">
    <property type="entry name" value="Zn2Cys6_DnaBD"/>
</dbReference>
<feature type="region of interest" description="Disordered" evidence="2">
    <location>
        <begin position="1"/>
        <end position="27"/>
    </location>
</feature>
<feature type="region of interest" description="Disordered" evidence="2">
    <location>
        <begin position="1971"/>
        <end position="2004"/>
    </location>
</feature>
<feature type="transmembrane region" description="Helical" evidence="3">
    <location>
        <begin position="686"/>
        <end position="710"/>
    </location>
</feature>
<feature type="region of interest" description="Disordered" evidence="2">
    <location>
        <begin position="2389"/>
        <end position="2408"/>
    </location>
</feature>
<dbReference type="InterPro" id="IPR036322">
    <property type="entry name" value="WD40_repeat_dom_sf"/>
</dbReference>
<dbReference type="GO" id="GO:0008270">
    <property type="term" value="F:zinc ion binding"/>
    <property type="evidence" value="ECO:0007669"/>
    <property type="project" value="InterPro"/>
</dbReference>
<dbReference type="InterPro" id="IPR011990">
    <property type="entry name" value="TPR-like_helical_dom_sf"/>
</dbReference>
<dbReference type="PROSITE" id="PS50156">
    <property type="entry name" value="SSD"/>
    <property type="match status" value="1"/>
</dbReference>
<keyword evidence="1" id="KW-0539">Nucleus</keyword>
<dbReference type="CDD" id="cd24142">
    <property type="entry name" value="ACL4-like"/>
    <property type="match status" value="1"/>
</dbReference>
<comment type="caution">
    <text evidence="5">The sequence shown here is derived from an EMBL/GenBank/DDBJ whole genome shotgun (WGS) entry which is preliminary data.</text>
</comment>
<name>A0A8H4IUA0_9PEZI</name>
<dbReference type="GO" id="GO:0000981">
    <property type="term" value="F:DNA-binding transcription factor activity, RNA polymerase II-specific"/>
    <property type="evidence" value="ECO:0007669"/>
    <property type="project" value="InterPro"/>
</dbReference>
<dbReference type="InterPro" id="IPR052973">
    <property type="entry name" value="Fungal_sec-metab_reg_TF"/>
</dbReference>
<dbReference type="SUPFAM" id="SSF48452">
    <property type="entry name" value="TPR-like"/>
    <property type="match status" value="1"/>
</dbReference>